<dbReference type="GO" id="GO:0005524">
    <property type="term" value="F:ATP binding"/>
    <property type="evidence" value="ECO:0007669"/>
    <property type="project" value="InterPro"/>
</dbReference>
<dbReference type="Proteomes" id="UP000254621">
    <property type="component" value="Unassembled WGS sequence"/>
</dbReference>
<dbReference type="EC" id="6.3.2.8" evidence="1"/>
<protein>
    <submittedName>
        <fullName evidence="1">UDP-N-acetylmuramate--L-alanine ligase</fullName>
        <ecNumber evidence="1">6.3.2.8</ecNumber>
    </submittedName>
</protein>
<proteinExistence type="predicted"/>
<gene>
    <name evidence="1" type="primary">murC_1</name>
    <name evidence="1" type="ORF">NCTC13645_01064</name>
</gene>
<dbReference type="InterPro" id="IPR050061">
    <property type="entry name" value="MurCDEF_pg_biosynth"/>
</dbReference>
<keyword evidence="1" id="KW-0436">Ligase</keyword>
<evidence type="ECO:0000313" key="1">
    <source>
        <dbReference type="EMBL" id="SUP58816.1"/>
    </source>
</evidence>
<dbReference type="GO" id="GO:0008763">
    <property type="term" value="F:UDP-N-acetylmuramate-L-alanine ligase activity"/>
    <property type="evidence" value="ECO:0007669"/>
    <property type="project" value="UniProtKB-EC"/>
</dbReference>
<dbReference type="PANTHER" id="PTHR43445">
    <property type="entry name" value="UDP-N-ACETYLMURAMATE--L-ALANINE LIGASE-RELATED"/>
    <property type="match status" value="1"/>
</dbReference>
<name>A0A380P0P4_WEIVI</name>
<dbReference type="EMBL" id="UHIV01000004">
    <property type="protein sequence ID" value="SUP58816.1"/>
    <property type="molecule type" value="Genomic_DNA"/>
</dbReference>
<organism evidence="1 2">
    <name type="scientific">Weissella viridescens</name>
    <name type="common">Lactobacillus viridescens</name>
    <dbReference type="NCBI Taxonomy" id="1629"/>
    <lineage>
        <taxon>Bacteria</taxon>
        <taxon>Bacillati</taxon>
        <taxon>Bacillota</taxon>
        <taxon>Bacilli</taxon>
        <taxon>Lactobacillales</taxon>
        <taxon>Lactobacillaceae</taxon>
        <taxon>Weissella</taxon>
    </lineage>
</organism>
<dbReference type="STRING" id="1629.IV50_GL000071"/>
<dbReference type="AlphaFoldDB" id="A0A380P0P4"/>
<dbReference type="SUPFAM" id="SSF53623">
    <property type="entry name" value="MurD-like peptide ligases, catalytic domain"/>
    <property type="match status" value="1"/>
</dbReference>
<dbReference type="Gene3D" id="3.40.1190.10">
    <property type="entry name" value="Mur-like, catalytic domain"/>
    <property type="match status" value="1"/>
</dbReference>
<sequence length="110" mass="11684">MTVIRGNAFEDDQVEVAQALKMEEAGEVKVMTYPEVVEELIQQSTSIGVAGAHGKTSTTGLLAHVLSGIAPTSYLIGDGSGKGVPDPRFFVLKQTNIVVTSKIIIQIMPL</sequence>
<accession>A0A380P0P4</accession>
<dbReference type="InterPro" id="IPR036565">
    <property type="entry name" value="Mur-like_cat_sf"/>
</dbReference>
<evidence type="ECO:0000313" key="2">
    <source>
        <dbReference type="Proteomes" id="UP000254621"/>
    </source>
</evidence>
<dbReference type="PANTHER" id="PTHR43445:SF3">
    <property type="entry name" value="UDP-N-ACETYLMURAMATE--L-ALANINE LIGASE"/>
    <property type="match status" value="1"/>
</dbReference>
<reference evidence="1 2" key="1">
    <citation type="submission" date="2018-06" db="EMBL/GenBank/DDBJ databases">
        <authorList>
            <consortium name="Pathogen Informatics"/>
            <person name="Doyle S."/>
        </authorList>
    </citation>
    <scope>NUCLEOTIDE SEQUENCE [LARGE SCALE GENOMIC DNA]</scope>
    <source>
        <strain evidence="1 2">NCTC13645</strain>
    </source>
</reference>